<proteinExistence type="predicted"/>
<dbReference type="RefSeq" id="WP_130876457.1">
    <property type="nucleotide sequence ID" value="NZ_JAGIOH010000001.1"/>
</dbReference>
<comment type="caution">
    <text evidence="2">The sequence shown here is derived from an EMBL/GenBank/DDBJ whole genome shotgun (WGS) entry which is preliminary data.</text>
</comment>
<dbReference type="InterPro" id="IPR006626">
    <property type="entry name" value="PbH1"/>
</dbReference>
<reference evidence="2 3" key="1">
    <citation type="submission" date="2021-03" db="EMBL/GenBank/DDBJ databases">
        <title>Sequencing the genomes of 1000 actinobacteria strains.</title>
        <authorList>
            <person name="Klenk H.-P."/>
        </authorList>
    </citation>
    <scope>NUCLEOTIDE SEQUENCE [LARGE SCALE GENOMIC DNA]</scope>
    <source>
        <strain evidence="2 3">DSM 41480</strain>
    </source>
</reference>
<dbReference type="Gene3D" id="2.160.20.10">
    <property type="entry name" value="Single-stranded right-handed beta-helix, Pectin lyase-like"/>
    <property type="match status" value="1"/>
</dbReference>
<dbReference type="GO" id="GO:0045135">
    <property type="term" value="F:poly(beta-D-mannuronate) lyase activity"/>
    <property type="evidence" value="ECO:0007669"/>
    <property type="project" value="UniProtKB-EC"/>
</dbReference>
<organism evidence="2 3">
    <name type="scientific">Streptomyces syringium</name>
    <dbReference type="NCBI Taxonomy" id="76729"/>
    <lineage>
        <taxon>Bacteria</taxon>
        <taxon>Bacillati</taxon>
        <taxon>Actinomycetota</taxon>
        <taxon>Actinomycetes</taxon>
        <taxon>Kitasatosporales</taxon>
        <taxon>Streptomycetaceae</taxon>
        <taxon>Streptomyces</taxon>
    </lineage>
</organism>
<dbReference type="InterPro" id="IPR012334">
    <property type="entry name" value="Pectin_lyas_fold"/>
</dbReference>
<dbReference type="SUPFAM" id="SSF51126">
    <property type="entry name" value="Pectin lyase-like"/>
    <property type="match status" value="1"/>
</dbReference>
<dbReference type="Pfam" id="PF14592">
    <property type="entry name" value="Chondroitinas_B"/>
    <property type="match status" value="1"/>
</dbReference>
<dbReference type="InterPro" id="IPR022441">
    <property type="entry name" value="Para_beta_helix_rpt-2"/>
</dbReference>
<accession>A0ABS4Y0K3</accession>
<dbReference type="SMART" id="SM00710">
    <property type="entry name" value="PbH1"/>
    <property type="match status" value="6"/>
</dbReference>
<feature type="signal peptide" evidence="1">
    <location>
        <begin position="1"/>
        <end position="26"/>
    </location>
</feature>
<protein>
    <submittedName>
        <fullName evidence="2">Poly(Beta-D-mannuronate) lyase</fullName>
        <ecNumber evidence="2">4.2.2.3</ecNumber>
    </submittedName>
</protein>
<evidence type="ECO:0000256" key="1">
    <source>
        <dbReference type="SAM" id="SignalP"/>
    </source>
</evidence>
<evidence type="ECO:0000313" key="2">
    <source>
        <dbReference type="EMBL" id="MBP2401488.1"/>
    </source>
</evidence>
<dbReference type="EC" id="4.2.2.3" evidence="2"/>
<feature type="chain" id="PRO_5046739000" evidence="1">
    <location>
        <begin position="27"/>
        <end position="471"/>
    </location>
</feature>
<dbReference type="InterPro" id="IPR011050">
    <property type="entry name" value="Pectin_lyase_fold/virulence"/>
</dbReference>
<dbReference type="EMBL" id="JAGIOH010000001">
    <property type="protein sequence ID" value="MBP2401488.1"/>
    <property type="molecule type" value="Genomic_DNA"/>
</dbReference>
<dbReference type="CDD" id="cd14251">
    <property type="entry name" value="PL-6"/>
    <property type="match status" value="1"/>
</dbReference>
<dbReference type="NCBIfam" id="TIGR03804">
    <property type="entry name" value="para_beta_helix"/>
    <property type="match status" value="1"/>
</dbReference>
<dbReference type="Proteomes" id="UP001519291">
    <property type="component" value="Unassembled WGS sequence"/>
</dbReference>
<sequence>MKRRMFLTGALLGAAGLAAVPVGASAAPVTVSSLDGLQKAIDRAMPGDRIVVADGTYTVPSGGALRISGKHGTGDAPISIVAESRGGVVLRGERGFVFSNASHVTVSGFAFRQSSTLEIPGNSSNIRLTRNDFRFAEVSGLDWVVVRGNDVKIDRNHFHDRTTEGIFVVLDGPDEKTVAQNLHLFKNHFSGHSFSGDNGGEAVRLGDSARALLSAGAIVEYNLFEKCDGDPEAVSVKTSDNTVQYNTVRNSRGGIVLRHGNSSTVQGNYLLGGTEGVRVYGNDHLVVNNYLGGLSGRALVIGSGTVRDHHPGESKAERRGNDACDRAVIVHNTLVGNKGTLSGEGRDHAPQDVVIADNLLVGSVGSLVAMGKSTRFTWQGNILWGAAANGTIPTGGYRRVDPLLRQEPDGVFRLSAGSPAIGAATLKSTSVAEDIDGHPRGSARDVGADQYATSAPVRRPLVAADVGMNAS</sequence>
<name>A0ABS4Y0K3_9ACTN</name>
<dbReference type="GeneID" id="91567824"/>
<keyword evidence="2" id="KW-0456">Lyase</keyword>
<gene>
    <name evidence="2" type="ORF">JO379_000957</name>
</gene>
<dbReference type="InterPro" id="IPR039513">
    <property type="entry name" value="PL-6"/>
</dbReference>
<keyword evidence="3" id="KW-1185">Reference proteome</keyword>
<keyword evidence="1" id="KW-0732">Signal</keyword>
<evidence type="ECO:0000313" key="3">
    <source>
        <dbReference type="Proteomes" id="UP001519291"/>
    </source>
</evidence>